<sequence length="353" mass="39764">MDKRKKRPGGAEKLRLKKLKSLEVEAAKYSKLTDLFGAGVTTPAGAAAPGDERTRWWAKHEALKKVFGSFGKPEDGLYVDVLLTLSAIQKQATVKPCIRVMARGYAESFLKYETILTAQIFLRIFEHTSPLSKYLQTAGLDILSAHRMVASTQDTLKSLGRDFESVKKAADTFVNWTNTEIQERDDTDIEVEATLPQKRRRMKKVLPGEMAQDETLDDAEKSYEVNVHNRIMDTAIEAIHRRFLTHDNLYADLACLDPRNFPQLCTSALPQSALQDLSKCLQGFDSRATKENMQAELKSFALQWNRLKASPLAEYKARAVEDGSEKDILMALDSDSVIDRLAEKSELLKKLLH</sequence>
<dbReference type="AlphaFoldDB" id="A0AAD6APZ4"/>
<gene>
    <name evidence="1" type="ORF">JOQ06_004375</name>
</gene>
<proteinExistence type="predicted"/>
<dbReference type="Proteomes" id="UP001219934">
    <property type="component" value="Unassembled WGS sequence"/>
</dbReference>
<organism evidence="1 2">
    <name type="scientific">Pogonophryne albipinna</name>
    <dbReference type="NCBI Taxonomy" id="1090488"/>
    <lineage>
        <taxon>Eukaryota</taxon>
        <taxon>Metazoa</taxon>
        <taxon>Chordata</taxon>
        <taxon>Craniata</taxon>
        <taxon>Vertebrata</taxon>
        <taxon>Euteleostomi</taxon>
        <taxon>Actinopterygii</taxon>
        <taxon>Neopterygii</taxon>
        <taxon>Teleostei</taxon>
        <taxon>Neoteleostei</taxon>
        <taxon>Acanthomorphata</taxon>
        <taxon>Eupercaria</taxon>
        <taxon>Perciformes</taxon>
        <taxon>Notothenioidei</taxon>
        <taxon>Pogonophryne</taxon>
    </lineage>
</organism>
<comment type="caution">
    <text evidence="1">The sequence shown here is derived from an EMBL/GenBank/DDBJ whole genome shotgun (WGS) entry which is preliminary data.</text>
</comment>
<name>A0AAD6APZ4_9TELE</name>
<reference evidence="1" key="1">
    <citation type="submission" date="2022-11" db="EMBL/GenBank/DDBJ databases">
        <title>Chromosome-level genome of Pogonophryne albipinna.</title>
        <authorList>
            <person name="Jo E."/>
        </authorList>
    </citation>
    <scope>NUCLEOTIDE SEQUENCE</scope>
    <source>
        <strain evidence="1">SGF0006</strain>
        <tissue evidence="1">Muscle</tissue>
    </source>
</reference>
<keyword evidence="2" id="KW-1185">Reference proteome</keyword>
<evidence type="ECO:0000313" key="2">
    <source>
        <dbReference type="Proteomes" id="UP001219934"/>
    </source>
</evidence>
<accession>A0AAD6APZ4</accession>
<evidence type="ECO:0000313" key="1">
    <source>
        <dbReference type="EMBL" id="KAJ4928749.1"/>
    </source>
</evidence>
<dbReference type="EMBL" id="JAPTMU010000017">
    <property type="protein sequence ID" value="KAJ4928749.1"/>
    <property type="molecule type" value="Genomic_DNA"/>
</dbReference>
<protein>
    <submittedName>
        <fullName evidence="1">Uncharacterized protein</fullName>
    </submittedName>
</protein>